<dbReference type="Pfam" id="PF01535">
    <property type="entry name" value="PPR"/>
    <property type="match status" value="1"/>
</dbReference>
<comment type="caution">
    <text evidence="3">The sequence shown here is derived from an EMBL/GenBank/DDBJ whole genome shotgun (WGS) entry which is preliminary data.</text>
</comment>
<dbReference type="EMBL" id="JAGTJQ010000008">
    <property type="protein sequence ID" value="KAH7025985.1"/>
    <property type="molecule type" value="Genomic_DNA"/>
</dbReference>
<reference evidence="3" key="1">
    <citation type="journal article" date="2021" name="Nat. Commun.">
        <title>Genetic determinants of endophytism in the Arabidopsis root mycobiome.</title>
        <authorList>
            <person name="Mesny F."/>
            <person name="Miyauchi S."/>
            <person name="Thiergart T."/>
            <person name="Pickel B."/>
            <person name="Atanasova L."/>
            <person name="Karlsson M."/>
            <person name="Huettel B."/>
            <person name="Barry K.W."/>
            <person name="Haridas S."/>
            <person name="Chen C."/>
            <person name="Bauer D."/>
            <person name="Andreopoulos W."/>
            <person name="Pangilinan J."/>
            <person name="LaButti K."/>
            <person name="Riley R."/>
            <person name="Lipzen A."/>
            <person name="Clum A."/>
            <person name="Drula E."/>
            <person name="Henrissat B."/>
            <person name="Kohler A."/>
            <person name="Grigoriev I.V."/>
            <person name="Martin F.M."/>
            <person name="Hacquard S."/>
        </authorList>
    </citation>
    <scope>NUCLEOTIDE SEQUENCE</scope>
    <source>
        <strain evidence="3">MPI-CAGE-CH-0230</strain>
    </source>
</reference>
<dbReference type="PANTHER" id="PTHR47939">
    <property type="entry name" value="MEMBRANE-ASSOCIATED SALT-INDUCIBLE PROTEIN-LIKE"/>
    <property type="match status" value="1"/>
</dbReference>
<dbReference type="AlphaFoldDB" id="A0A9P8XZZ2"/>
<dbReference type="PANTHER" id="PTHR47939:SF13">
    <property type="entry name" value="OS03G0201400 PROTEIN"/>
    <property type="match status" value="1"/>
</dbReference>
<evidence type="ECO:0000256" key="1">
    <source>
        <dbReference type="ARBA" id="ARBA00022737"/>
    </source>
</evidence>
<dbReference type="PROSITE" id="PS51375">
    <property type="entry name" value="PPR"/>
    <property type="match status" value="1"/>
</dbReference>
<name>A0A9P8XZZ2_9PEZI</name>
<feature type="repeat" description="PPR" evidence="2">
    <location>
        <begin position="245"/>
        <end position="279"/>
    </location>
</feature>
<evidence type="ECO:0000313" key="3">
    <source>
        <dbReference type="EMBL" id="KAH7025985.1"/>
    </source>
</evidence>
<evidence type="ECO:0000256" key="2">
    <source>
        <dbReference type="PROSITE-ProRule" id="PRU00708"/>
    </source>
</evidence>
<gene>
    <name evidence="3" type="ORF">B0I36DRAFT_365619</name>
</gene>
<dbReference type="InterPro" id="IPR002885">
    <property type="entry name" value="PPR_rpt"/>
</dbReference>
<accession>A0A9P8XZZ2</accession>
<dbReference type="InterPro" id="IPR011990">
    <property type="entry name" value="TPR-like_helical_dom_sf"/>
</dbReference>
<keyword evidence="4" id="KW-1185">Reference proteome</keyword>
<dbReference type="Proteomes" id="UP000756346">
    <property type="component" value="Unassembled WGS sequence"/>
</dbReference>
<organism evidence="3 4">
    <name type="scientific">Microdochium trichocladiopsis</name>
    <dbReference type="NCBI Taxonomy" id="1682393"/>
    <lineage>
        <taxon>Eukaryota</taxon>
        <taxon>Fungi</taxon>
        <taxon>Dikarya</taxon>
        <taxon>Ascomycota</taxon>
        <taxon>Pezizomycotina</taxon>
        <taxon>Sordariomycetes</taxon>
        <taxon>Xylariomycetidae</taxon>
        <taxon>Xylariales</taxon>
        <taxon>Microdochiaceae</taxon>
        <taxon>Microdochium</taxon>
    </lineage>
</organism>
<dbReference type="GeneID" id="70188717"/>
<dbReference type="RefSeq" id="XP_046009202.1">
    <property type="nucleotide sequence ID" value="XM_046159171.1"/>
</dbReference>
<evidence type="ECO:0000313" key="4">
    <source>
        <dbReference type="Proteomes" id="UP000756346"/>
    </source>
</evidence>
<dbReference type="Gene3D" id="1.25.40.10">
    <property type="entry name" value="Tetratricopeptide repeat domain"/>
    <property type="match status" value="2"/>
</dbReference>
<dbReference type="InterPro" id="IPR050667">
    <property type="entry name" value="PPR-containing_protein"/>
</dbReference>
<proteinExistence type="predicted"/>
<dbReference type="OrthoDB" id="185373at2759"/>
<sequence>MRSQLTRHVLRRLQLSTGRLAATPQCLCIAPRPIFRPYPVGCRVVRTPVQRRTFLGGIFKKEPRALKDVEAEPGYETLLLFLANRKEGTRLPSRAELLQAWREFFAYKTKYERTINSTQAYCALEVLRYLEEQQENPDDSDSSATLSEDDLRLARDSLSISPTDTPENHVELARSLFSVMRRNKLGLPVDTPIKDLWPQLKSDLLKGRHAEPDLLRLIVAFSTFGNALEARDILLQCTKSGRGKDPSLWRPVLHGLAREERVHEAVELINESEKQGVEFNRTIHGVITTFFAKRNMVEETKQWWSKPIRRNEPPSRTTYFEVLLFAIRNGEQQWATEIYKDLVEKLETGTLKRHKALWDVAFQWAVLLLGKGPEHIEHMFRVCTERVSEEFAQPDIDSINRILQAAIEKNDPYLGERFIALGEKLGFEKNEETVMLQIEYRLRANDLDGAVKAFRSFGDSTTTKSHPILNELIRKLGAITSPDYEKILEITSYLEQRSATLEPDTVVSICMAFLRNDEQFEVMDTLSLHTAYYSIAERGTVRKAFVQYCLDTQNSTARAWDAYSLLRQFFPELERSDRVRIMNSFFGRRRADMACHVFGHMRAHSNTDIRPTVEDYTAFFEGLGTAPDEASLKMVHNMWKMDTTTQPNTKLYNSLMVAYIACDTSYIALEFWKDITVSTEGPSYESLHLAFMAYEITSGGDELAVELWQKIQRMEIEVPAEVYGAYVAAIAAHGNLDKAQTLLEEMQGVVGKRPEPITLAIIHNALQSDQEREAFCNFAQREFPPVYEALNKNFKKREIEGELKYRFARPWKIESVETQESA</sequence>
<keyword evidence="1" id="KW-0677">Repeat</keyword>
<protein>
    <submittedName>
        <fullName evidence="3">Pentatricopeptide repeat domain-containing protein</fullName>
    </submittedName>
</protein>